<dbReference type="EMBL" id="BK015864">
    <property type="protein sequence ID" value="DAD70393.1"/>
    <property type="molecule type" value="Genomic_DNA"/>
</dbReference>
<reference evidence="1" key="1">
    <citation type="journal article" date="2021" name="Proc. Natl. Acad. Sci. U.S.A.">
        <title>A Catalog of Tens of Thousands of Viruses from Human Metagenomes Reveals Hidden Associations with Chronic Diseases.</title>
        <authorList>
            <person name="Tisza M.J."/>
            <person name="Buck C.B."/>
        </authorList>
    </citation>
    <scope>NUCLEOTIDE SEQUENCE</scope>
    <source>
        <strain evidence="1">CtomJ2</strain>
    </source>
</reference>
<accession>A0A8S5LKC6</accession>
<sequence length="118" mass="13589">MNDLLIHNVEEKLKKEFKSEDPNDPATMIQKKVCEALICFCKQSKNLAEQIISSDKKFYDCCKEILKDTKSARYISDFDAYDRAVKFYFPSAIIEFKMNIKSENTDGTESISLLDLLG</sequence>
<evidence type="ECO:0000313" key="1">
    <source>
        <dbReference type="EMBL" id="DAD70393.1"/>
    </source>
</evidence>
<organism evidence="1">
    <name type="scientific">Siphoviridae sp. ctomJ2</name>
    <dbReference type="NCBI Taxonomy" id="2827593"/>
    <lineage>
        <taxon>Viruses</taxon>
        <taxon>Duplodnaviria</taxon>
        <taxon>Heunggongvirae</taxon>
        <taxon>Uroviricota</taxon>
        <taxon>Caudoviricetes</taxon>
    </lineage>
</organism>
<name>A0A8S5LKC6_9CAUD</name>
<protein>
    <submittedName>
        <fullName evidence="1">PcfK-like protein</fullName>
    </submittedName>
</protein>
<proteinExistence type="predicted"/>